<dbReference type="RefSeq" id="XP_010762913.1">
    <property type="nucleotide sequence ID" value="XM_010764611.1"/>
</dbReference>
<dbReference type="HOGENOM" id="CLU_2469713_0_0_1"/>
<feature type="domain" description="ARS-binding protein 1 N-terminal" evidence="1">
    <location>
        <begin position="3"/>
        <end position="53"/>
    </location>
</feature>
<dbReference type="InterPro" id="IPR009057">
    <property type="entry name" value="Homeodomain-like_sf"/>
</dbReference>
<dbReference type="SUPFAM" id="SSF46689">
    <property type="entry name" value="Homeodomain-like"/>
    <property type="match status" value="1"/>
</dbReference>
<evidence type="ECO:0000313" key="2">
    <source>
        <dbReference type="EMBL" id="KGM91590.1"/>
    </source>
</evidence>
<evidence type="ECO:0000259" key="1">
    <source>
        <dbReference type="Pfam" id="PF18107"/>
    </source>
</evidence>
<protein>
    <recommendedName>
        <fullName evidence="1">ARS-binding protein 1 N-terminal domain-containing protein</fullName>
    </recommendedName>
</protein>
<dbReference type="InParanoid" id="A0A0A0HVY2"/>
<sequence length="88" mass="10010">MPRRTAISANQKMALHFHKLQNPILSNKALRHQFERLYNQKITYPPSLEILSSYSDDGSDEDEDMNAETLPWITASKAFGFGKKASLV</sequence>
<dbReference type="KEGG" id="pbn:PADG_12269"/>
<name>A0A0A0HVY2_PARBD</name>
<dbReference type="AlphaFoldDB" id="A0A0A0HVY2"/>
<dbReference type="GeneID" id="22588166"/>
<gene>
    <name evidence="2" type="ORF">PADG_12269</name>
</gene>
<reference evidence="2 3" key="1">
    <citation type="journal article" date="2011" name="PLoS Genet.">
        <title>Comparative genomic analysis of human fungal pathogens causing paracoccidioidomycosis.</title>
        <authorList>
            <person name="Desjardins C.A."/>
            <person name="Champion M.D."/>
            <person name="Holder J.W."/>
            <person name="Muszewska A."/>
            <person name="Goldberg J."/>
            <person name="Bailao A.M."/>
            <person name="Brigido M.M."/>
            <person name="Ferreira M.E."/>
            <person name="Garcia A.M."/>
            <person name="Grynberg M."/>
            <person name="Gujja S."/>
            <person name="Heiman D.I."/>
            <person name="Henn M.R."/>
            <person name="Kodira C.D."/>
            <person name="Leon-Narvaez H."/>
            <person name="Longo L.V."/>
            <person name="Ma L.J."/>
            <person name="Malavazi I."/>
            <person name="Matsuo A.L."/>
            <person name="Morais F.V."/>
            <person name="Pereira M."/>
            <person name="Rodriguez-Brito S."/>
            <person name="Sakthikumar S."/>
            <person name="Salem-Izacc S.M."/>
            <person name="Sykes S.M."/>
            <person name="Teixeira M.M."/>
            <person name="Vallejo M.C."/>
            <person name="Walter M.E."/>
            <person name="Yandava C."/>
            <person name="Young S."/>
            <person name="Zeng Q."/>
            <person name="Zucker J."/>
            <person name="Felipe M.S."/>
            <person name="Goldman G.H."/>
            <person name="Haas B.J."/>
            <person name="McEwen J.G."/>
            <person name="Nino-Vega G."/>
            <person name="Puccia R."/>
            <person name="San-Blas G."/>
            <person name="Soares C.M."/>
            <person name="Birren B.W."/>
            <person name="Cuomo C.A."/>
        </authorList>
    </citation>
    <scope>NUCLEOTIDE SEQUENCE [LARGE SCALE GENOMIC DNA]</scope>
    <source>
        <strain evidence="2 3">Pb18</strain>
    </source>
</reference>
<dbReference type="VEuPathDB" id="FungiDB:PADG_12269"/>
<dbReference type="Proteomes" id="UP000001628">
    <property type="component" value="Unassembled WGS sequence"/>
</dbReference>
<dbReference type="Pfam" id="PF18107">
    <property type="entry name" value="HTH_ABP1_N"/>
    <property type="match status" value="1"/>
</dbReference>
<dbReference type="OrthoDB" id="125347at2759"/>
<proteinExistence type="predicted"/>
<accession>A0A0A0HVY2</accession>
<dbReference type="Gene3D" id="1.10.10.60">
    <property type="entry name" value="Homeodomain-like"/>
    <property type="match status" value="1"/>
</dbReference>
<dbReference type="EMBL" id="KN275967">
    <property type="protein sequence ID" value="KGM91590.1"/>
    <property type="molecule type" value="Genomic_DNA"/>
</dbReference>
<evidence type="ECO:0000313" key="3">
    <source>
        <dbReference type="Proteomes" id="UP000001628"/>
    </source>
</evidence>
<dbReference type="InterPro" id="IPR041188">
    <property type="entry name" value="HTH_ABP1_N"/>
</dbReference>
<keyword evidence="3" id="KW-1185">Reference proteome</keyword>
<organism evidence="2 3">
    <name type="scientific">Paracoccidioides brasiliensis (strain Pb18)</name>
    <dbReference type="NCBI Taxonomy" id="502780"/>
    <lineage>
        <taxon>Eukaryota</taxon>
        <taxon>Fungi</taxon>
        <taxon>Dikarya</taxon>
        <taxon>Ascomycota</taxon>
        <taxon>Pezizomycotina</taxon>
        <taxon>Eurotiomycetes</taxon>
        <taxon>Eurotiomycetidae</taxon>
        <taxon>Onygenales</taxon>
        <taxon>Ajellomycetaceae</taxon>
        <taxon>Paracoccidioides</taxon>
    </lineage>
</organism>